<organism evidence="11 12">
    <name type="scientific">Nitratireductor aquibiodomus RA22</name>
    <dbReference type="NCBI Taxonomy" id="1189611"/>
    <lineage>
        <taxon>Bacteria</taxon>
        <taxon>Pseudomonadati</taxon>
        <taxon>Pseudomonadota</taxon>
        <taxon>Alphaproteobacteria</taxon>
        <taxon>Hyphomicrobiales</taxon>
        <taxon>Phyllobacteriaceae</taxon>
        <taxon>Nitratireductor</taxon>
    </lineage>
</organism>
<accession>I5BX49</accession>
<evidence type="ECO:0000256" key="3">
    <source>
        <dbReference type="ARBA" id="ARBA00022519"/>
    </source>
</evidence>
<evidence type="ECO:0000259" key="10">
    <source>
        <dbReference type="Pfam" id="PF06808"/>
    </source>
</evidence>
<feature type="transmembrane region" description="Helical" evidence="9">
    <location>
        <begin position="66"/>
        <end position="88"/>
    </location>
</feature>
<feature type="compositionally biased region" description="Low complexity" evidence="8">
    <location>
        <begin position="555"/>
        <end position="577"/>
    </location>
</feature>
<feature type="region of interest" description="Disordered" evidence="8">
    <location>
        <begin position="541"/>
        <end position="616"/>
    </location>
</feature>
<dbReference type="Pfam" id="PF06808">
    <property type="entry name" value="DctM"/>
    <property type="match status" value="1"/>
</dbReference>
<feature type="transmembrane region" description="Helical" evidence="9">
    <location>
        <begin position="264"/>
        <end position="285"/>
    </location>
</feature>
<comment type="subcellular location">
    <subcellularLocation>
        <location evidence="1 7">Cell inner membrane</location>
        <topology evidence="1 7">Multi-pass membrane protein</topology>
    </subcellularLocation>
</comment>
<feature type="transmembrane region" description="Helical" evidence="9">
    <location>
        <begin position="190"/>
        <end position="214"/>
    </location>
</feature>
<keyword evidence="6 9" id="KW-0472">Membrane</keyword>
<reference evidence="11 12" key="1">
    <citation type="journal article" date="2012" name="J. Bacteriol.">
        <title>Genome Sequence of Nitratireductor aquibiodomus Strain RA22.</title>
        <authorList>
            <person name="Singh A."/>
            <person name="Jangir P.K."/>
            <person name="Kumari C."/>
            <person name="Sharma R."/>
        </authorList>
    </citation>
    <scope>NUCLEOTIDE SEQUENCE [LARGE SCALE GENOMIC DNA]</scope>
    <source>
        <strain evidence="11 12">RA22</strain>
    </source>
</reference>
<protein>
    <submittedName>
        <fullName evidence="11">TRAP mannitol/C4-dicarboxylate transporter</fullName>
    </submittedName>
</protein>
<evidence type="ECO:0000256" key="8">
    <source>
        <dbReference type="SAM" id="MobiDB-lite"/>
    </source>
</evidence>
<keyword evidence="4 9" id="KW-0812">Transmembrane</keyword>
<dbReference type="InterPro" id="IPR004681">
    <property type="entry name" value="TRAP_DctM"/>
</dbReference>
<evidence type="ECO:0000256" key="7">
    <source>
        <dbReference type="RuleBase" id="RU369079"/>
    </source>
</evidence>
<comment type="caution">
    <text evidence="11">The sequence shown here is derived from an EMBL/GenBank/DDBJ whole genome shotgun (WGS) entry which is preliminary data.</text>
</comment>
<comment type="function">
    <text evidence="7">Part of the tripartite ATP-independent periplasmic (TRAP) transport system.</text>
</comment>
<dbReference type="EMBL" id="AJXZ01000031">
    <property type="protein sequence ID" value="EIM74151.1"/>
    <property type="molecule type" value="Genomic_DNA"/>
</dbReference>
<dbReference type="PANTHER" id="PTHR33362">
    <property type="entry name" value="SIALIC ACID TRAP TRANSPORTER PERMEASE PROTEIN SIAT-RELATED"/>
    <property type="match status" value="1"/>
</dbReference>
<dbReference type="PANTHER" id="PTHR33362:SF7">
    <property type="entry name" value="SLL1103 PROTEIN"/>
    <property type="match status" value="1"/>
</dbReference>
<feature type="transmembrane region" description="Helical" evidence="9">
    <location>
        <begin position="297"/>
        <end position="319"/>
    </location>
</feature>
<feature type="domain" description="TRAP C4-dicarboxylate transport system permease DctM subunit" evidence="10">
    <location>
        <begin position="14"/>
        <end position="515"/>
    </location>
</feature>
<feature type="transmembrane region" description="Helical" evidence="9">
    <location>
        <begin position="226"/>
        <end position="249"/>
    </location>
</feature>
<evidence type="ECO:0000256" key="1">
    <source>
        <dbReference type="ARBA" id="ARBA00004429"/>
    </source>
</evidence>
<evidence type="ECO:0000313" key="12">
    <source>
        <dbReference type="Proteomes" id="UP000004622"/>
    </source>
</evidence>
<feature type="transmembrane region" description="Helical" evidence="9">
    <location>
        <begin position="12"/>
        <end position="45"/>
    </location>
</feature>
<keyword evidence="2" id="KW-1003">Cell membrane</keyword>
<keyword evidence="3 7" id="KW-0997">Cell inner membrane</keyword>
<dbReference type="Proteomes" id="UP000004622">
    <property type="component" value="Unassembled WGS sequence"/>
</dbReference>
<sequence length="616" mass="65376">MIDLIAHNLAPIMFVTVMAMLLIGYPVAFTLAAGGLLFFVIGVELSHISSEIRLFWPLLQSHPERIYGIMYNDTLLAIPFFTFMGLILERSRMAEDLLDTIGQLFGPVRGGLAYAAVLVGALLAATTGVVAASVIAMGLISLPIMMRYNYNRGFATGTIAASGTLAQIVPPSLVLIVMADQLGRSVGDMYVGALLPALAIISAYCLLVFAVTIIKPHWAPALPPETRTLGGGVTSLVLLLVASVGIYLATYHTVFAEMRSEVRLVWAATTATVFAQLLSLANRHLKLNILSRLAEQVVIVLIPPLALIFLVLGTIFLGIATPTEGGAMGATGALVLALVKRRLSFSVLKQALDATTKLAAFVMFILIGARVFGLTFYGINGNVWIEELLLALPGGEIGFLLTVTVIVFILGCFLDFFEIAFIMVPLLVPAAETLGIDLIWFGVILGINLQTSFLTPPFGFSLFYLRSIAPMKEWKDEVSGRILPAVKTTEIYKGAIPFIIIQFLMIILVIAFPGLVTHYKQESTVNPNEVEITIPTFGGGSDGGPAFGLPGGLSGSPFGSPPTGDGNGQQNNGLQLPGIGGLPPLGTQPGDASDAPGETPQEQPAGPDLSQPPSFD</sequence>
<gene>
    <name evidence="11" type="ORF">A33O_12229</name>
</gene>
<dbReference type="GO" id="GO:0005886">
    <property type="term" value="C:plasma membrane"/>
    <property type="evidence" value="ECO:0007669"/>
    <property type="project" value="UniProtKB-SubCell"/>
</dbReference>
<dbReference type="AlphaFoldDB" id="I5BX49"/>
<keyword evidence="7" id="KW-0813">Transport</keyword>
<feature type="transmembrane region" description="Helical" evidence="9">
    <location>
        <begin position="438"/>
        <end position="465"/>
    </location>
</feature>
<dbReference type="OrthoDB" id="7339120at2"/>
<evidence type="ECO:0000256" key="9">
    <source>
        <dbReference type="SAM" id="Phobius"/>
    </source>
</evidence>
<dbReference type="InterPro" id="IPR010656">
    <property type="entry name" value="DctM"/>
</dbReference>
<keyword evidence="5 9" id="KW-1133">Transmembrane helix</keyword>
<feature type="transmembrane region" description="Helical" evidence="9">
    <location>
        <begin position="355"/>
        <end position="379"/>
    </location>
</feature>
<feature type="transmembrane region" description="Helical" evidence="9">
    <location>
        <begin position="112"/>
        <end position="142"/>
    </location>
</feature>
<dbReference type="GO" id="GO:0022857">
    <property type="term" value="F:transmembrane transporter activity"/>
    <property type="evidence" value="ECO:0007669"/>
    <property type="project" value="UniProtKB-UniRule"/>
</dbReference>
<name>I5BX49_9HYPH</name>
<evidence type="ECO:0000256" key="4">
    <source>
        <dbReference type="ARBA" id="ARBA00022692"/>
    </source>
</evidence>
<evidence type="ECO:0000256" key="5">
    <source>
        <dbReference type="ARBA" id="ARBA00022989"/>
    </source>
</evidence>
<feature type="compositionally biased region" description="Gly residues" evidence="8">
    <location>
        <begin position="541"/>
        <end position="554"/>
    </location>
</feature>
<feature type="transmembrane region" description="Helical" evidence="9">
    <location>
        <begin position="495"/>
        <end position="516"/>
    </location>
</feature>
<feature type="transmembrane region" description="Helical" evidence="9">
    <location>
        <begin position="154"/>
        <end position="178"/>
    </location>
</feature>
<dbReference type="PATRIC" id="fig|1189611.3.peg.2480"/>
<dbReference type="STRING" id="204799.GCA_001696575_01397"/>
<evidence type="ECO:0000256" key="2">
    <source>
        <dbReference type="ARBA" id="ARBA00022475"/>
    </source>
</evidence>
<evidence type="ECO:0000256" key="6">
    <source>
        <dbReference type="ARBA" id="ARBA00023136"/>
    </source>
</evidence>
<dbReference type="RefSeq" id="WP_007008849.1">
    <property type="nucleotide sequence ID" value="NZ_AJXZ01000031.1"/>
</dbReference>
<feature type="transmembrane region" description="Helical" evidence="9">
    <location>
        <begin position="399"/>
        <end position="426"/>
    </location>
</feature>
<proteinExistence type="predicted"/>
<evidence type="ECO:0000313" key="11">
    <source>
        <dbReference type="EMBL" id="EIM74151.1"/>
    </source>
</evidence>